<feature type="region of interest" description="Disordered" evidence="1">
    <location>
        <begin position="2051"/>
        <end position="2099"/>
    </location>
</feature>
<feature type="compositionally biased region" description="Basic and acidic residues" evidence="1">
    <location>
        <begin position="1096"/>
        <end position="1115"/>
    </location>
</feature>
<evidence type="ECO:0000313" key="2">
    <source>
        <dbReference type="EMBL" id="KFG28956.1"/>
    </source>
</evidence>
<feature type="region of interest" description="Disordered" evidence="1">
    <location>
        <begin position="110"/>
        <end position="177"/>
    </location>
</feature>
<dbReference type="EMBL" id="AEYI02002261">
    <property type="protein sequence ID" value="KFG28956.1"/>
    <property type="molecule type" value="Genomic_DNA"/>
</dbReference>
<feature type="region of interest" description="Disordered" evidence="1">
    <location>
        <begin position="1939"/>
        <end position="1971"/>
    </location>
</feature>
<feature type="region of interest" description="Disordered" evidence="1">
    <location>
        <begin position="1087"/>
        <end position="1130"/>
    </location>
</feature>
<feature type="compositionally biased region" description="Low complexity" evidence="1">
    <location>
        <begin position="2231"/>
        <end position="2242"/>
    </location>
</feature>
<feature type="region of interest" description="Disordered" evidence="1">
    <location>
        <begin position="510"/>
        <end position="559"/>
    </location>
</feature>
<feature type="compositionally biased region" description="Basic and acidic residues" evidence="1">
    <location>
        <begin position="2051"/>
        <end position="2064"/>
    </location>
</feature>
<evidence type="ECO:0008006" key="4">
    <source>
        <dbReference type="Google" id="ProtNLM"/>
    </source>
</evidence>
<sequence>MPLQVYTLLGWVTVSRLTILLLLFAGRLLKTRDGNWAQEAYGLVQSRVTSAKPEDFAPEANPRGGFPSTLLSVLAAALHERSFQGAQAPSRGVFRVSESTGSLSSAIRRNTGAAAASVRPSPSEEQVSKTERGAEFVTTSQSTPPAKNASAPGGSSSGARDFSSAPPDHHAPERREFEPPFRLLSIYPAGTKSTFVLKGLQPLLAAFSLPVVPLGGAPVSDSDAPEKAAFSVQANNSLGTVPGRGYWLTPKVYRFEPFDPWPTDLRIVVQLNGSLLSLSGDAVDTADPYWIRNNVREFTTPRLVALVRAVTSKLASSFTDGRWSPTLSNSADPLSNHLEVPPDGQVIITFNSVIDIENLNDERLHLRLLAVSHTRSGGGTQEDQHYYVDYEARQCTEAEVDSLVSGGPDVAMRTADDQHRQRDEIVGCAVLSFTKDPLKSGQEYELLMKKKIRYNKLSGPTGQRKPVVLQPPDVKPQQTEYMQAASLASSSTSVFSRFLMSVGENPLEDAAGAQASNEENSEEDDIDSEWDGEDQSPEGDEDGGVEQTASTDPVDNSGVVYTEVTLNPRQFEKIGGESFGIQLTGLRPFMFYGTGSSSFRSTPTVRYRRLVLMLPHSLNGYQAPRQLWPRTHTGSRSTADDRSAKAVERLAEQLDLRVEGTGQTVNFTLHMQDSVTAVLATRDLRPGGSYVLSVRGTVMVRDKFNQPLQSSTLAFRMDKLQSVAKLIMPRDSRVWFIDDPYLRSQLRDAAEVHMGTAVQFSGNGRSTSASSSNEDMEVRQVIANNFRECLLSHPEACLASLFDNVTSNRENYHGRSVTEVTPSWIFPHPLLVYAFENRASRLSGSLNTTIVRPLLFHKFATASLFLVTVKSKDPIQLYTSTSNFLWGVLRLLVRVTPTVMPEAGKSPAFLVQVLDLETAYPLNRSTVSVYGKTPGDPVVSLGVGTTDVRGFALVPIAKPEVTTKLILVVAHERQTAPYVSQIIDAPSVWFSSNTGGSTPGASIDLSPVVLRLRNGGIILQNDLSFVLLSDRTTYRRGESIHLYGFLSLMVESWNSGLRATTLIHDVYGLNPGDLKVWLQLTWQDPEGPKGAALGPGREDSRDARITERAPGDNAKKRSRSARSSSSRNYMRDGTMCSNAVVSLDEFGNFIASMKVPIHVEHGQRAVIEVGVFEQGMLHEEAALVAGSCTIRPEIVAQTETVVQPRVLSGPNIVVFAPKRTAVFLSEVSVPPIVRYNDELLVKGLVKNYDGLYLNGQQVRVRFSFEVPTFLRTRFGRKSSWWTVKTRQPAASASVVSRDAGWVCIETVAWSNASGSFEVRLDLADVVWMADDRKANRLRLPPGTSISVEVECQRQQTEQGTSYKETTIVANTPFSIGAFDVSMTPLLPGVPFTVTTNVIPRPRVKTPEQFGRKVLLQVFRVNPEISLPLPEGTNWEDWVMNPGLTRCPMGDMPLAADGTIEVRELEKLEGISLVQRCDAKRPCYVKLPVDAAQYLFIATLIDKTMGRETHCEFFQANQRTLSSHHLSLQVRPHKRTYAAGDSVRLRFLNPFTEGSAIRPVTAKTRTSTGSESVGTTGSEMIEANVSVVWNTKSLRRHSRMVTFRKMDAVEISVGRVPEECLTVCAFTLFITMPISSEPLPLMQLNLGQNRLYPSTTLPRNPVALNFGPFVVEQEVKVVVSHPVRELQVPAGAVDLRLLDSRGEPGNTFDGKERITVQVTVHKGKLRLERFLKNPGIAQSANSSSWQRESISLQSAKRFSPTFATRTSLTSESSIPQEGGDIEEENEYVDVPLSVKGQVVLTMVDKRFLDVRSAPLFHLAEQLEKRATVGVNAGAGTMFLKWSSSLEQACSYDGFRFINEVKQRRQAADPWLDVLPWPLLPRLFFNSTYSKEYLEDTVVYDRYAWSLTGHFRPKQADSLHKVRMSQRGLFMAAWEKALSQEPAQEEVQNNHGEWDITPDAPSGASSENEREDMDMLEAGRSLHREGRGADYEIQFLPRTEPIIGWQVVELVDTGRGLLRGTFEVELPNEATAHLVRGYTVLRVNAQQEALKSDEIAPGRPRGESDSAARGGVAAKNGTRRDMLVRGRSSDGAEAGGRERRSGTVLMLDSREKVFQIRKSVAAHAYAPSTLRSQDVALVGVTLDVGSSLIGKGVVVKLVSTSLLTPLTSLTPRTQHVYIAGQTQEVLFHVAADRGLGRAQATFAVALEASSTRVASPVDSVSEWFSLSSLPALSTASESSGSKSSLKGDKSERSKRRFKRVSTVQVTIEVLPSLRRMNTASFYPFEARNISLDNPEVVHLLRNANVGAPLPYPVMPDVGAFRLAAGTNCLSAILFKLRELIRTRLTVHRENRGLDRLQRSYNGSDLLIILFGEALMRKAYHFEDSEVSAAAERARSLLPAFYSGDSSRGFLSAPADTLQGAKAPLSIILTMLAVFVADADVTASLQQQRKKFVTSVNRYIRLLATRWNQDNGGLTLLQYIGPELIGIIRFVLGSSHRFGLDVEAEQALSTASLLPPAQAAREDLCDKLPSHVLWALMVMKRETHTTGTHPVELRCIHAMRRLFRRQGSKGYIALDAVTNEPNTNTVHSLVLLLLTSSRQWTEDYAMEIRTIMTFLYGGGRKPPRSFMVPGLSRWSLVLLLVALEQWDRQLGNMADQSMMVEVQAREPSEIDGVPLIDGFFDSDHRGPVERSLGWSELEKRIVSRRDEKLRGLFPNEAPAKKAGIAALAVGKGVAFVSTFYDFVPLRSVVFPTYEGCLVQKRYHLLDSQRGYCKPDSTLVVNSGDRVCVSITVTFKSPAKLMTLRDWLPAGLQPLDDAAEGFSPHSLTLIQSDQKTDDAVTPSLLEGRCKKHVRGQALEWVCESLSPGTYSFAVLTSANFPGFFEVSLSTAFVFVPLRPPAAGEQADRRNVSRTLQGTSGAAHKAFAILPMKKGTEKGRLAQADPFTAAGLPTPPLWFLDSRPKSCPPCEFGTVCSPALGTCVPGEL</sequence>
<accession>A0A086J9Y8</accession>
<organism evidence="2 3">
    <name type="scientific">Toxoplasma gondii p89</name>
    <dbReference type="NCBI Taxonomy" id="943119"/>
    <lineage>
        <taxon>Eukaryota</taxon>
        <taxon>Sar</taxon>
        <taxon>Alveolata</taxon>
        <taxon>Apicomplexa</taxon>
        <taxon>Conoidasida</taxon>
        <taxon>Coccidia</taxon>
        <taxon>Eucoccidiorida</taxon>
        <taxon>Eimeriorina</taxon>
        <taxon>Sarcocystidae</taxon>
        <taxon>Toxoplasma</taxon>
    </lineage>
</organism>
<dbReference type="Gene3D" id="2.60.40.3710">
    <property type="match status" value="1"/>
</dbReference>
<protein>
    <recommendedName>
        <fullName evidence="4">Bacterial alpha-2-macroglobulin MG10 domain-containing protein</fullName>
    </recommendedName>
</protein>
<dbReference type="VEuPathDB" id="ToxoDB:TGP89_288000"/>
<feature type="compositionally biased region" description="Basic and acidic residues" evidence="1">
    <location>
        <begin position="2076"/>
        <end position="2099"/>
    </location>
</feature>
<proteinExistence type="predicted"/>
<evidence type="ECO:0000313" key="3">
    <source>
        <dbReference type="Proteomes" id="UP000028828"/>
    </source>
</evidence>
<comment type="caution">
    <text evidence="2">The sequence shown here is derived from an EMBL/GenBank/DDBJ whole genome shotgun (WGS) entry which is preliminary data.</text>
</comment>
<feature type="compositionally biased region" description="Low complexity" evidence="1">
    <location>
        <begin position="144"/>
        <end position="159"/>
    </location>
</feature>
<evidence type="ECO:0000256" key="1">
    <source>
        <dbReference type="SAM" id="MobiDB-lite"/>
    </source>
</evidence>
<dbReference type="OrthoDB" id="329788at2759"/>
<feature type="compositionally biased region" description="Basic and acidic residues" evidence="1">
    <location>
        <begin position="167"/>
        <end position="177"/>
    </location>
</feature>
<feature type="compositionally biased region" description="Acidic residues" evidence="1">
    <location>
        <begin position="519"/>
        <end position="544"/>
    </location>
</feature>
<dbReference type="Proteomes" id="UP000028828">
    <property type="component" value="Unassembled WGS sequence"/>
</dbReference>
<name>A0A086J9Y8_TOXGO</name>
<reference evidence="2 3" key="1">
    <citation type="submission" date="2014-03" db="EMBL/GenBank/DDBJ databases">
        <authorList>
            <person name="Sibley D."/>
            <person name="Venepally P."/>
            <person name="Karamycheva S."/>
            <person name="Hadjithomas M."/>
            <person name="Khan A."/>
            <person name="Brunk B."/>
            <person name="Roos D."/>
            <person name="Caler E."/>
            <person name="Lorenzi H."/>
        </authorList>
    </citation>
    <scope>NUCLEOTIDE SEQUENCE [LARGE SCALE GENOMIC DNA]</scope>
    <source>
        <strain evidence="3">p89</strain>
    </source>
</reference>
<gene>
    <name evidence="2" type="ORF">TGP89_288000</name>
</gene>
<feature type="region of interest" description="Disordered" evidence="1">
    <location>
        <begin position="2231"/>
        <end position="2255"/>
    </location>
</feature>